<sequence length="412" mass="43896">MSDTAYVPPQQVVPTSSEASASPVSVDVTATRVLSYALAHNQVPVVSWVAVRNPGAPVSGATIRLSVRDAEGTIGSPVQLHADLGESAITVLTDVPLRLDPSAMLQIEEQRPGTIEVEVVHGDHPLGRQALPVHLLAAQQWLATPPSLALEMLAAHVLPNHPSITALVDEAADLLQERTGSPSVQGYQSGPERVDQIVAALTEAMYRRGIRCSEPPASWADTGQKVRTPGDVLDGRIGTCLDTVVVLAAALEQAGIRPMLWIVEGHAFLGYWREERPVDSAATTDVAPLVDLVDLGLVRLIETTLLTERGDGVTLPDLHRPAYASWLTGDLDRVLGVVDVHQARQDHILPLPARTRDADGTVQVVEYRPAVHGAPARPVPAEPTCTDVVLPRPLSGLLRLLGPPEARSRGGP</sequence>
<keyword evidence="3" id="KW-1185">Reference proteome</keyword>
<gene>
    <name evidence="2" type="ORF">SAMN05660690_2508</name>
</gene>
<dbReference type="EMBL" id="FMZF01000003">
    <property type="protein sequence ID" value="SDC77782.1"/>
    <property type="molecule type" value="Genomic_DNA"/>
</dbReference>
<name>A0A1G6PC22_9ACTN</name>
<evidence type="ECO:0000313" key="2">
    <source>
        <dbReference type="EMBL" id="SDC77782.1"/>
    </source>
</evidence>
<proteinExistence type="predicted"/>
<reference evidence="3" key="1">
    <citation type="submission" date="2016-10" db="EMBL/GenBank/DDBJ databases">
        <authorList>
            <person name="Varghese N."/>
            <person name="Submissions S."/>
        </authorList>
    </citation>
    <scope>NUCLEOTIDE SEQUENCE [LARGE SCALE GENOMIC DNA]</scope>
    <source>
        <strain evidence="3">DSM 45421</strain>
    </source>
</reference>
<evidence type="ECO:0008006" key="4">
    <source>
        <dbReference type="Google" id="ProtNLM"/>
    </source>
</evidence>
<feature type="compositionally biased region" description="Polar residues" evidence="1">
    <location>
        <begin position="12"/>
        <end position="21"/>
    </location>
</feature>
<evidence type="ECO:0000256" key="1">
    <source>
        <dbReference type="SAM" id="MobiDB-lite"/>
    </source>
</evidence>
<accession>A0A1G6PC22</accession>
<protein>
    <recommendedName>
        <fullName evidence="4">Transglutaminase-like superfamily protein</fullName>
    </recommendedName>
</protein>
<dbReference type="STRING" id="1190417.SAMN05660690_2508"/>
<dbReference type="AlphaFoldDB" id="A0A1G6PC22"/>
<organism evidence="2 3">
    <name type="scientific">Geodermatophilus telluris</name>
    <dbReference type="NCBI Taxonomy" id="1190417"/>
    <lineage>
        <taxon>Bacteria</taxon>
        <taxon>Bacillati</taxon>
        <taxon>Actinomycetota</taxon>
        <taxon>Actinomycetes</taxon>
        <taxon>Geodermatophilales</taxon>
        <taxon>Geodermatophilaceae</taxon>
        <taxon>Geodermatophilus</taxon>
    </lineage>
</organism>
<dbReference type="Proteomes" id="UP000199416">
    <property type="component" value="Unassembled WGS sequence"/>
</dbReference>
<evidence type="ECO:0000313" key="3">
    <source>
        <dbReference type="Proteomes" id="UP000199416"/>
    </source>
</evidence>
<feature type="region of interest" description="Disordered" evidence="1">
    <location>
        <begin position="1"/>
        <end position="21"/>
    </location>
</feature>